<evidence type="ECO:0000256" key="1">
    <source>
        <dbReference type="SAM" id="MobiDB-lite"/>
    </source>
</evidence>
<feature type="compositionally biased region" description="Low complexity" evidence="1">
    <location>
        <begin position="9"/>
        <end position="19"/>
    </location>
</feature>
<proteinExistence type="predicted"/>
<accession>A0A1G6IY60</accession>
<dbReference type="AlphaFoldDB" id="A0A1G6IY60"/>
<keyword evidence="2" id="KW-1133">Transmembrane helix</keyword>
<sequence>MTYPPQQPDPYGQQPGQQPAQPPQPGQFPPQGGYPQQPGQYPGQQPQPGQQTGPQPTGQPGPQQGPYQGQYAQQPGQYGQQPDPYGQQPGQYGQQPDPYGQGGYGQYGQPQKKSPMPWILAGGGLLVIGIVVTLVLVLTGGSDASTARGAAQAYLDAVTSRSAEAHNKLVCDESDKVTQSDIDKAFKGDDEVGDPKLGDVVEKGDTATATFTVTVNGKQTSPKIRLRKQGENWCVSGFGGG</sequence>
<keyword evidence="4" id="KW-1185">Reference proteome</keyword>
<keyword evidence="2" id="KW-0812">Transmembrane</keyword>
<protein>
    <recommendedName>
        <fullName evidence="5">DUF4878 domain-containing protein</fullName>
    </recommendedName>
</protein>
<dbReference type="STRING" id="1271860.SAMN05216174_101136"/>
<evidence type="ECO:0008006" key="5">
    <source>
        <dbReference type="Google" id="ProtNLM"/>
    </source>
</evidence>
<name>A0A1G6IY60_9PSEU</name>
<reference evidence="4" key="1">
    <citation type="submission" date="2016-10" db="EMBL/GenBank/DDBJ databases">
        <authorList>
            <person name="Varghese N."/>
            <person name="Submissions S."/>
        </authorList>
    </citation>
    <scope>NUCLEOTIDE SEQUENCE [LARGE SCALE GENOMIC DNA]</scope>
    <source>
        <strain evidence="4">IBRC-M 10403</strain>
    </source>
</reference>
<evidence type="ECO:0000256" key="2">
    <source>
        <dbReference type="SAM" id="Phobius"/>
    </source>
</evidence>
<dbReference type="Proteomes" id="UP000199501">
    <property type="component" value="Unassembled WGS sequence"/>
</dbReference>
<dbReference type="RefSeq" id="WP_175482593.1">
    <property type="nucleotide sequence ID" value="NZ_FMZZ01000001.1"/>
</dbReference>
<feature type="transmembrane region" description="Helical" evidence="2">
    <location>
        <begin position="118"/>
        <end position="138"/>
    </location>
</feature>
<feature type="region of interest" description="Disordered" evidence="1">
    <location>
        <begin position="1"/>
        <end position="110"/>
    </location>
</feature>
<feature type="compositionally biased region" description="Low complexity" evidence="1">
    <location>
        <begin position="29"/>
        <end position="99"/>
    </location>
</feature>
<evidence type="ECO:0000313" key="3">
    <source>
        <dbReference type="EMBL" id="SDC11015.1"/>
    </source>
</evidence>
<dbReference type="EMBL" id="FMZZ01000001">
    <property type="protein sequence ID" value="SDC11015.1"/>
    <property type="molecule type" value="Genomic_DNA"/>
</dbReference>
<organism evidence="3 4">
    <name type="scientific">Actinokineospora iranica</name>
    <dbReference type="NCBI Taxonomy" id="1271860"/>
    <lineage>
        <taxon>Bacteria</taxon>
        <taxon>Bacillati</taxon>
        <taxon>Actinomycetota</taxon>
        <taxon>Actinomycetes</taxon>
        <taxon>Pseudonocardiales</taxon>
        <taxon>Pseudonocardiaceae</taxon>
        <taxon>Actinokineospora</taxon>
    </lineage>
</organism>
<gene>
    <name evidence="3" type="ORF">SAMN05216174_101136</name>
</gene>
<keyword evidence="2" id="KW-0472">Membrane</keyword>
<evidence type="ECO:0000313" key="4">
    <source>
        <dbReference type="Proteomes" id="UP000199501"/>
    </source>
</evidence>